<dbReference type="STRING" id="1349421.OI18_00465"/>
<feature type="signal peptide" evidence="1">
    <location>
        <begin position="1"/>
        <end position="21"/>
    </location>
</feature>
<accession>A0A0C1L9R8</accession>
<evidence type="ECO:0000259" key="2">
    <source>
        <dbReference type="Pfam" id="PF14371"/>
    </source>
</evidence>
<evidence type="ECO:0000256" key="1">
    <source>
        <dbReference type="SAM" id="SignalP"/>
    </source>
</evidence>
<gene>
    <name evidence="3" type="ORF">OI18_00465</name>
</gene>
<dbReference type="InterPro" id="IPR025524">
    <property type="entry name" value="DUF4412"/>
</dbReference>
<dbReference type="Proteomes" id="UP000031408">
    <property type="component" value="Unassembled WGS sequence"/>
</dbReference>
<comment type="caution">
    <text evidence="3">The sequence shown here is derived from an EMBL/GenBank/DDBJ whole genome shotgun (WGS) entry which is preliminary data.</text>
</comment>
<protein>
    <recommendedName>
        <fullName evidence="2">DUF4412 domain-containing protein</fullName>
    </recommendedName>
</protein>
<dbReference type="Pfam" id="PF14371">
    <property type="entry name" value="DUF4412"/>
    <property type="match status" value="1"/>
</dbReference>
<feature type="chain" id="PRO_5002148910" description="DUF4412 domain-containing protein" evidence="1">
    <location>
        <begin position="22"/>
        <end position="223"/>
    </location>
</feature>
<dbReference type="RefSeq" id="WP_039136072.1">
    <property type="nucleotide sequence ID" value="NZ_JSVC01000001.1"/>
</dbReference>
<reference evidence="3 4" key="1">
    <citation type="submission" date="2014-11" db="EMBL/GenBank/DDBJ databases">
        <title>Genome sequence of Flavihumibacter solisilvae 3-3.</title>
        <authorList>
            <person name="Zhou G."/>
            <person name="Li M."/>
            <person name="Wang G."/>
        </authorList>
    </citation>
    <scope>NUCLEOTIDE SEQUENCE [LARGE SCALE GENOMIC DNA]</scope>
    <source>
        <strain evidence="3 4">3-3</strain>
    </source>
</reference>
<proteinExistence type="predicted"/>
<dbReference type="AlphaFoldDB" id="A0A0C1L9R8"/>
<feature type="domain" description="DUF4412" evidence="2">
    <location>
        <begin position="37"/>
        <end position="199"/>
    </location>
</feature>
<dbReference type="OrthoDB" id="1524221at2"/>
<keyword evidence="4" id="KW-1185">Reference proteome</keyword>
<evidence type="ECO:0000313" key="4">
    <source>
        <dbReference type="Proteomes" id="UP000031408"/>
    </source>
</evidence>
<evidence type="ECO:0000313" key="3">
    <source>
        <dbReference type="EMBL" id="KIC96276.1"/>
    </source>
</evidence>
<name>A0A0C1L9R8_9BACT</name>
<keyword evidence="1" id="KW-0732">Signal</keyword>
<sequence>MKRSFLLFALLQVVFVCSGFSQEYKDFNFKSGITYSMSNSSNSGPNEMTMWFADNQYSGVEMGGQSAFFMVYDMKNQAAVNIMPAQKMYMVMDLKKMKEKMKSKTENPDSEKPVITKTGKTEKILGYNCEQYLIKTNKSESLVWVTKDLGIDGAAFAKSFGEIMGNQDNSSPINTYGLSGVMMKMEVTEKDSKEKATLVATKVHKDGKSVDVTGFKKMNMPGQ</sequence>
<dbReference type="EMBL" id="JSVC01000001">
    <property type="protein sequence ID" value="KIC96276.1"/>
    <property type="molecule type" value="Genomic_DNA"/>
</dbReference>
<organism evidence="3 4">
    <name type="scientific">Flavihumibacter solisilvae</name>
    <dbReference type="NCBI Taxonomy" id="1349421"/>
    <lineage>
        <taxon>Bacteria</taxon>
        <taxon>Pseudomonadati</taxon>
        <taxon>Bacteroidota</taxon>
        <taxon>Chitinophagia</taxon>
        <taxon>Chitinophagales</taxon>
        <taxon>Chitinophagaceae</taxon>
        <taxon>Flavihumibacter</taxon>
    </lineage>
</organism>